<dbReference type="RefSeq" id="XP_009545187.1">
    <property type="nucleotide sequence ID" value="XM_009546892.1"/>
</dbReference>
<dbReference type="GeneID" id="20667836"/>
<keyword evidence="1" id="KW-0812">Transmembrane</keyword>
<reference evidence="2 3" key="1">
    <citation type="journal article" date="2012" name="New Phytol.">
        <title>Insight into trade-off between wood decay and parasitism from the genome of a fungal forest pathogen.</title>
        <authorList>
            <person name="Olson A."/>
            <person name="Aerts A."/>
            <person name="Asiegbu F."/>
            <person name="Belbahri L."/>
            <person name="Bouzid O."/>
            <person name="Broberg A."/>
            <person name="Canback B."/>
            <person name="Coutinho P.M."/>
            <person name="Cullen D."/>
            <person name="Dalman K."/>
            <person name="Deflorio G."/>
            <person name="van Diepen L.T."/>
            <person name="Dunand C."/>
            <person name="Duplessis S."/>
            <person name="Durling M."/>
            <person name="Gonthier P."/>
            <person name="Grimwood J."/>
            <person name="Fossdal C.G."/>
            <person name="Hansson D."/>
            <person name="Henrissat B."/>
            <person name="Hietala A."/>
            <person name="Himmelstrand K."/>
            <person name="Hoffmeister D."/>
            <person name="Hogberg N."/>
            <person name="James T.Y."/>
            <person name="Karlsson M."/>
            <person name="Kohler A."/>
            <person name="Kues U."/>
            <person name="Lee Y.H."/>
            <person name="Lin Y.C."/>
            <person name="Lind M."/>
            <person name="Lindquist E."/>
            <person name="Lombard V."/>
            <person name="Lucas S."/>
            <person name="Lunden K."/>
            <person name="Morin E."/>
            <person name="Murat C."/>
            <person name="Park J."/>
            <person name="Raffaello T."/>
            <person name="Rouze P."/>
            <person name="Salamov A."/>
            <person name="Schmutz J."/>
            <person name="Solheim H."/>
            <person name="Stahlberg J."/>
            <person name="Velez H."/>
            <person name="de Vries R.P."/>
            <person name="Wiebenga A."/>
            <person name="Woodward S."/>
            <person name="Yakovlev I."/>
            <person name="Garbelotto M."/>
            <person name="Martin F."/>
            <person name="Grigoriev I.V."/>
            <person name="Stenlid J."/>
        </authorList>
    </citation>
    <scope>NUCLEOTIDE SEQUENCE [LARGE SCALE GENOMIC DNA]</scope>
    <source>
        <strain evidence="2 3">TC 32-1</strain>
    </source>
</reference>
<dbReference type="AlphaFoldDB" id="W4KCT8"/>
<gene>
    <name evidence="2" type="ORF">HETIRDRAFT_163289</name>
</gene>
<evidence type="ECO:0000313" key="2">
    <source>
        <dbReference type="EMBL" id="ETW82876.1"/>
    </source>
</evidence>
<feature type="transmembrane region" description="Helical" evidence="1">
    <location>
        <begin position="6"/>
        <end position="29"/>
    </location>
</feature>
<evidence type="ECO:0000256" key="1">
    <source>
        <dbReference type="SAM" id="Phobius"/>
    </source>
</evidence>
<keyword evidence="1" id="KW-1133">Transmembrane helix</keyword>
<evidence type="ECO:0000313" key="3">
    <source>
        <dbReference type="Proteomes" id="UP000030671"/>
    </source>
</evidence>
<proteinExistence type="predicted"/>
<dbReference type="HOGENOM" id="CLU_3014415_0_0_1"/>
<accession>W4KCT8</accession>
<dbReference type="Proteomes" id="UP000030671">
    <property type="component" value="Unassembled WGS sequence"/>
</dbReference>
<name>W4KCT8_HETIT</name>
<protein>
    <submittedName>
        <fullName evidence="2">Uncharacterized protein</fullName>
    </submittedName>
</protein>
<dbReference type="InParanoid" id="W4KCT8"/>
<dbReference type="KEGG" id="hir:HETIRDRAFT_163289"/>
<keyword evidence="3" id="KW-1185">Reference proteome</keyword>
<organism evidence="2 3">
    <name type="scientific">Heterobasidion irregulare (strain TC 32-1)</name>
    <dbReference type="NCBI Taxonomy" id="747525"/>
    <lineage>
        <taxon>Eukaryota</taxon>
        <taxon>Fungi</taxon>
        <taxon>Dikarya</taxon>
        <taxon>Basidiomycota</taxon>
        <taxon>Agaricomycotina</taxon>
        <taxon>Agaricomycetes</taxon>
        <taxon>Russulales</taxon>
        <taxon>Bondarzewiaceae</taxon>
        <taxon>Heterobasidion</taxon>
        <taxon>Heterobasidion annosum species complex</taxon>
    </lineage>
</organism>
<keyword evidence="1" id="KW-0472">Membrane</keyword>
<dbReference type="EMBL" id="KI925457">
    <property type="protein sequence ID" value="ETW82876.1"/>
    <property type="molecule type" value="Genomic_DNA"/>
</dbReference>
<sequence>MYWCVVIYYLRFSMFCSQIICMLSFYSLLTEIPHCHAHLYRSLHCLSFASFLGLSM</sequence>